<keyword evidence="3" id="KW-1185">Reference proteome</keyword>
<evidence type="ECO:0000313" key="3">
    <source>
        <dbReference type="Proteomes" id="UP000813444"/>
    </source>
</evidence>
<dbReference type="EMBL" id="JAGPNK010000020">
    <property type="protein sequence ID" value="KAH7304944.1"/>
    <property type="molecule type" value="Genomic_DNA"/>
</dbReference>
<comment type="caution">
    <text evidence="2">The sequence shown here is derived from an EMBL/GenBank/DDBJ whole genome shotgun (WGS) entry which is preliminary data.</text>
</comment>
<dbReference type="AlphaFoldDB" id="A0A8K0SJL2"/>
<feature type="region of interest" description="Disordered" evidence="1">
    <location>
        <begin position="175"/>
        <end position="194"/>
    </location>
</feature>
<name>A0A8K0SJL2_9HYPO</name>
<reference evidence="2" key="1">
    <citation type="journal article" date="2021" name="Nat. Commun.">
        <title>Genetic determinants of endophytism in the Arabidopsis root mycobiome.</title>
        <authorList>
            <person name="Mesny F."/>
            <person name="Miyauchi S."/>
            <person name="Thiergart T."/>
            <person name="Pickel B."/>
            <person name="Atanasova L."/>
            <person name="Karlsson M."/>
            <person name="Huettel B."/>
            <person name="Barry K.W."/>
            <person name="Haridas S."/>
            <person name="Chen C."/>
            <person name="Bauer D."/>
            <person name="Andreopoulos W."/>
            <person name="Pangilinan J."/>
            <person name="LaButti K."/>
            <person name="Riley R."/>
            <person name="Lipzen A."/>
            <person name="Clum A."/>
            <person name="Drula E."/>
            <person name="Henrissat B."/>
            <person name="Kohler A."/>
            <person name="Grigoriev I.V."/>
            <person name="Martin F.M."/>
            <person name="Hacquard S."/>
        </authorList>
    </citation>
    <scope>NUCLEOTIDE SEQUENCE</scope>
    <source>
        <strain evidence="2">MPI-CAGE-CH-0235</strain>
    </source>
</reference>
<proteinExistence type="predicted"/>
<organism evidence="2 3">
    <name type="scientific">Stachybotrys elegans</name>
    <dbReference type="NCBI Taxonomy" id="80388"/>
    <lineage>
        <taxon>Eukaryota</taxon>
        <taxon>Fungi</taxon>
        <taxon>Dikarya</taxon>
        <taxon>Ascomycota</taxon>
        <taxon>Pezizomycotina</taxon>
        <taxon>Sordariomycetes</taxon>
        <taxon>Hypocreomycetidae</taxon>
        <taxon>Hypocreales</taxon>
        <taxon>Stachybotryaceae</taxon>
        <taxon>Stachybotrys</taxon>
    </lineage>
</organism>
<dbReference type="Proteomes" id="UP000813444">
    <property type="component" value="Unassembled WGS sequence"/>
</dbReference>
<protein>
    <submittedName>
        <fullName evidence="2">Uncharacterized protein</fullName>
    </submittedName>
</protein>
<sequence>MLRHRRPADNRTAILSISPLQGSLMPLDTRLLLCPLTSAGYPWPWPTGLSCGICYLGVTSYRHTYIPTALHSTAKRHQTPSSILSTCIYTPSSTFPPLFCTPMLISMRIHFLFLSRSRHRASPSLCCKLEQGSLIRYSVDLAFLLLVSDGSFSDLEGYHDSAFDSFPSRNGYITQLSHQRPGESGPPSSSFVLLRPPPSSLGYLVL</sequence>
<accession>A0A8K0SJL2</accession>
<evidence type="ECO:0000256" key="1">
    <source>
        <dbReference type="SAM" id="MobiDB-lite"/>
    </source>
</evidence>
<evidence type="ECO:0000313" key="2">
    <source>
        <dbReference type="EMBL" id="KAH7304944.1"/>
    </source>
</evidence>
<gene>
    <name evidence="2" type="ORF">B0I35DRAFT_145938</name>
</gene>